<feature type="compositionally biased region" description="Polar residues" evidence="2">
    <location>
        <begin position="46"/>
        <end position="62"/>
    </location>
</feature>
<keyword evidence="4" id="KW-1185">Reference proteome</keyword>
<feature type="coiled-coil region" evidence="1">
    <location>
        <begin position="115"/>
        <end position="142"/>
    </location>
</feature>
<dbReference type="Proteomes" id="UP000602510">
    <property type="component" value="Unassembled WGS sequence"/>
</dbReference>
<sequence length="425" mass="47172">MPKAVDAASASSDANDALLHFLAIPDNDQHYIDQENSCLRQATIDSESPASCNDNSMASSAGPSFWPASATIKSSKGSSPKPKKKRRRDRNRPIHEIHWLQIQVKEMEKKLHGLTSEDSRELQALKEKNEALKIKVKKSVEDTAAVGKLLQTQADQLLQALPKSLTVSGANLVYDLVEDDAVFQILARTVDGHYVDMDRILLDAGVGGTTTEIFDARVSRPTSTTTSECVLKTRMCAFLPYAIEQVKKAMWSRMESEAAILPNTVHSCKDLGLPLGNASNLIVSKRQVHLDNASFTIRLALKEFAEPDRLVYVWDAAGDWPQPNTALHVTTREYGWCYFEPTDSPNLSIFRSLVLVRSTTTPTVDETVLELVMQLYRHTIEARYQQLENTLVDASICSKKTPCVAESAVKDVYCVQDGNTHLPLK</sequence>
<accession>A0A833RYS1</accession>
<evidence type="ECO:0000256" key="2">
    <source>
        <dbReference type="SAM" id="MobiDB-lite"/>
    </source>
</evidence>
<evidence type="ECO:0008006" key="5">
    <source>
        <dbReference type="Google" id="ProtNLM"/>
    </source>
</evidence>
<protein>
    <recommendedName>
        <fullName evidence="5">M96 mating-specific protein family</fullName>
    </recommendedName>
</protein>
<organism evidence="3 4">
    <name type="scientific">Phytophthora infestans</name>
    <name type="common">Potato late blight agent</name>
    <name type="synonym">Botrytis infestans</name>
    <dbReference type="NCBI Taxonomy" id="4787"/>
    <lineage>
        <taxon>Eukaryota</taxon>
        <taxon>Sar</taxon>
        <taxon>Stramenopiles</taxon>
        <taxon>Oomycota</taxon>
        <taxon>Peronosporomycetes</taxon>
        <taxon>Peronosporales</taxon>
        <taxon>Peronosporaceae</taxon>
        <taxon>Phytophthora</taxon>
    </lineage>
</organism>
<keyword evidence="1" id="KW-0175">Coiled coil</keyword>
<gene>
    <name evidence="3" type="ORF">GN244_ATG12200</name>
</gene>
<feature type="region of interest" description="Disordered" evidence="2">
    <location>
        <begin position="46"/>
        <end position="92"/>
    </location>
</feature>
<proteinExistence type="predicted"/>
<dbReference type="AlphaFoldDB" id="A0A833RYS1"/>
<reference evidence="3" key="1">
    <citation type="submission" date="2020-04" db="EMBL/GenBank/DDBJ databases">
        <title>Hybrid Assembly of Korean Phytophthora infestans isolates.</title>
        <authorList>
            <person name="Prokchorchik M."/>
            <person name="Lee Y."/>
            <person name="Seo J."/>
            <person name="Cho J.-H."/>
            <person name="Park Y.-E."/>
            <person name="Jang D.-C."/>
            <person name="Im J.-S."/>
            <person name="Choi J.-G."/>
            <person name="Park H.-J."/>
            <person name="Lee G.-B."/>
            <person name="Lee Y.-G."/>
            <person name="Hong S.-Y."/>
            <person name="Cho K."/>
            <person name="Sohn K.H."/>
        </authorList>
    </citation>
    <scope>NUCLEOTIDE SEQUENCE</scope>
    <source>
        <strain evidence="3">KR_1_A1</strain>
    </source>
</reference>
<name>A0A833RYS1_PHYIN</name>
<dbReference type="EMBL" id="WSZM01000301">
    <property type="protein sequence ID" value="KAF4035712.1"/>
    <property type="molecule type" value="Genomic_DNA"/>
</dbReference>
<feature type="compositionally biased region" description="Basic residues" evidence="2">
    <location>
        <begin position="81"/>
        <end position="90"/>
    </location>
</feature>
<comment type="caution">
    <text evidence="3">The sequence shown here is derived from an EMBL/GenBank/DDBJ whole genome shotgun (WGS) entry which is preliminary data.</text>
</comment>
<evidence type="ECO:0000313" key="4">
    <source>
        <dbReference type="Proteomes" id="UP000602510"/>
    </source>
</evidence>
<evidence type="ECO:0000313" key="3">
    <source>
        <dbReference type="EMBL" id="KAF4035712.1"/>
    </source>
</evidence>
<evidence type="ECO:0000256" key="1">
    <source>
        <dbReference type="SAM" id="Coils"/>
    </source>
</evidence>